<evidence type="ECO:0000313" key="3">
    <source>
        <dbReference type="EMBL" id="SEQ13406.1"/>
    </source>
</evidence>
<dbReference type="GO" id="GO:0080120">
    <property type="term" value="P:CAAX-box protein maturation"/>
    <property type="evidence" value="ECO:0007669"/>
    <property type="project" value="UniProtKB-ARBA"/>
</dbReference>
<evidence type="ECO:0000259" key="2">
    <source>
        <dbReference type="Pfam" id="PF02517"/>
    </source>
</evidence>
<organism evidence="3 4">
    <name type="scientific">Treponema bryantii</name>
    <dbReference type="NCBI Taxonomy" id="163"/>
    <lineage>
        <taxon>Bacteria</taxon>
        <taxon>Pseudomonadati</taxon>
        <taxon>Spirochaetota</taxon>
        <taxon>Spirochaetia</taxon>
        <taxon>Spirochaetales</taxon>
        <taxon>Treponemataceae</taxon>
        <taxon>Treponema</taxon>
    </lineage>
</organism>
<feature type="domain" description="CAAX prenyl protease 2/Lysostaphin resistance protein A-like" evidence="2">
    <location>
        <begin position="143"/>
        <end position="250"/>
    </location>
</feature>
<reference evidence="3 4" key="1">
    <citation type="submission" date="2016-10" db="EMBL/GenBank/DDBJ databases">
        <authorList>
            <person name="de Groot N.N."/>
        </authorList>
    </citation>
    <scope>NUCLEOTIDE SEQUENCE [LARGE SCALE GENOMIC DNA]</scope>
    <source>
        <strain evidence="3 4">B25</strain>
    </source>
</reference>
<dbReference type="InterPro" id="IPR003675">
    <property type="entry name" value="Rce1/LyrA-like_dom"/>
</dbReference>
<feature type="transmembrane region" description="Helical" evidence="1">
    <location>
        <begin position="208"/>
        <end position="225"/>
    </location>
</feature>
<dbReference type="Pfam" id="PF02517">
    <property type="entry name" value="Rce1-like"/>
    <property type="match status" value="1"/>
</dbReference>
<keyword evidence="1" id="KW-1133">Transmembrane helix</keyword>
<dbReference type="Proteomes" id="UP000182360">
    <property type="component" value="Unassembled WGS sequence"/>
</dbReference>
<dbReference type="RefSeq" id="WP_256210287.1">
    <property type="nucleotide sequence ID" value="NZ_FOFU01000002.1"/>
</dbReference>
<feature type="transmembrane region" description="Helical" evidence="1">
    <location>
        <begin position="237"/>
        <end position="256"/>
    </location>
</feature>
<evidence type="ECO:0000256" key="1">
    <source>
        <dbReference type="SAM" id="Phobius"/>
    </source>
</evidence>
<sequence length="295" mass="33685">MVSKISLKIVTIDMEKNINKNKIWIYVLTVYFICFCFRFLEYFLIRTDSTFFGEAFIHKLLGIIVLFVTAGFLYITPGEMGFLRSKFSKNLLRGFLLGLFCYFLAYTVEIIIVQNLGEFDKLSLFVTSYSVNGNLGNHTEAIFFIICIFGNIINVVMEEGVFRGLFQNLFERRYSFWPSAIFASLLFGLWHCVGPIRSFTDGDSNRMQLIMNLLILIGSSTLIGLKYAMLSKITGSLYAGMADHFVNNTIINILHVVSISEIDQLQTIRISIAQTVSFIIVFIVYYSKTINGCKK</sequence>
<dbReference type="EMBL" id="FOFU01000002">
    <property type="protein sequence ID" value="SEQ13406.1"/>
    <property type="molecule type" value="Genomic_DNA"/>
</dbReference>
<dbReference type="GO" id="GO:0004175">
    <property type="term" value="F:endopeptidase activity"/>
    <property type="evidence" value="ECO:0007669"/>
    <property type="project" value="UniProtKB-ARBA"/>
</dbReference>
<name>A0A1H9DIS7_9SPIR</name>
<keyword evidence="4" id="KW-1185">Reference proteome</keyword>
<keyword evidence="1" id="KW-0812">Transmembrane</keyword>
<gene>
    <name evidence="3" type="ORF">SAMN04487977_102593</name>
</gene>
<feature type="transmembrane region" description="Helical" evidence="1">
    <location>
        <begin position="95"/>
        <end position="116"/>
    </location>
</feature>
<feature type="transmembrane region" description="Helical" evidence="1">
    <location>
        <begin position="141"/>
        <end position="162"/>
    </location>
</feature>
<proteinExistence type="predicted"/>
<dbReference type="AlphaFoldDB" id="A0A1H9DIS7"/>
<feature type="transmembrane region" description="Helical" evidence="1">
    <location>
        <begin position="56"/>
        <end position="75"/>
    </location>
</feature>
<protein>
    <recommendedName>
        <fullName evidence="2">CAAX prenyl protease 2/Lysostaphin resistance protein A-like domain-containing protein</fullName>
    </recommendedName>
</protein>
<feature type="transmembrane region" description="Helical" evidence="1">
    <location>
        <begin position="23"/>
        <end position="44"/>
    </location>
</feature>
<keyword evidence="1" id="KW-0472">Membrane</keyword>
<accession>A0A1H9DIS7</accession>
<feature type="transmembrane region" description="Helical" evidence="1">
    <location>
        <begin position="174"/>
        <end position="196"/>
    </location>
</feature>
<evidence type="ECO:0000313" key="4">
    <source>
        <dbReference type="Proteomes" id="UP000182360"/>
    </source>
</evidence>
<feature type="transmembrane region" description="Helical" evidence="1">
    <location>
        <begin position="268"/>
        <end position="286"/>
    </location>
</feature>